<dbReference type="OrthoDB" id="8770705at2"/>
<dbReference type="KEGG" id="pstu:UIB01_01250"/>
<evidence type="ECO:0000256" key="1">
    <source>
        <dbReference type="ARBA" id="ARBA00023125"/>
    </source>
</evidence>
<dbReference type="InterPro" id="IPR050109">
    <property type="entry name" value="HTH-type_TetR-like_transc_reg"/>
</dbReference>
<dbReference type="PATRIC" id="fig|316.97.peg.252"/>
<keyword evidence="1 2" id="KW-0238">DNA-binding</keyword>
<proteinExistence type="predicted"/>
<reference evidence="4 5" key="1">
    <citation type="submission" date="2014-03" db="EMBL/GenBank/DDBJ databases">
        <title>Complete genome sequence of Pseudomonas stutzeri 19SMN4.</title>
        <authorList>
            <person name="Brunet-Galmes I."/>
            <person name="Nogales B."/>
            <person name="Busquets A."/>
            <person name="Pena A."/>
            <person name="Gomila M."/>
            <person name="Garcia-Valdes E."/>
            <person name="Lalucat J."/>
            <person name="Bennasar A."/>
            <person name="Bosch R."/>
        </authorList>
    </citation>
    <scope>NUCLEOTIDE SEQUENCE [LARGE SCALE GENOMIC DNA]</scope>
    <source>
        <strain evidence="4 5">19SMN4</strain>
    </source>
</reference>
<organism evidence="4 5">
    <name type="scientific">Stutzerimonas stutzeri</name>
    <name type="common">Pseudomonas stutzeri</name>
    <dbReference type="NCBI Taxonomy" id="316"/>
    <lineage>
        <taxon>Bacteria</taxon>
        <taxon>Pseudomonadati</taxon>
        <taxon>Pseudomonadota</taxon>
        <taxon>Gammaproteobacteria</taxon>
        <taxon>Pseudomonadales</taxon>
        <taxon>Pseudomonadaceae</taxon>
        <taxon>Stutzerimonas</taxon>
    </lineage>
</organism>
<protein>
    <submittedName>
        <fullName evidence="4">TetR family transcriptional regulator</fullName>
    </submittedName>
</protein>
<dbReference type="AlphaFoldDB" id="A0A023WMF4"/>
<dbReference type="InterPro" id="IPR001647">
    <property type="entry name" value="HTH_TetR"/>
</dbReference>
<dbReference type="Proteomes" id="UP000025238">
    <property type="component" value="Chromosome"/>
</dbReference>
<sequence length="224" mass="25233">MAPRTKTRDRIIEASLELFNAQGERNVTTNHIAAHLGISPGNLYYHFPNKQAIVAELFGQYELRVDQFLRLPPEREIQVQDKALYLEALLGAMWDYRFLHRDLEGLLDANVELAQRYQAFAARCLQHARTIYQGFVAAGILLMDEIQAEALALNAWIILTSWVRFLGTVGADAGQLDQLQLRRGIYQVLALESAFVAPEAREAVAALQRQYFVALEPLLRAPGG</sequence>
<name>A0A023WMF4_STUST</name>
<dbReference type="PANTHER" id="PTHR30055:SF223">
    <property type="entry name" value="HTH-TYPE TRANSCRIPTIONAL REGULATOR UIDR"/>
    <property type="match status" value="1"/>
</dbReference>
<dbReference type="InterPro" id="IPR025722">
    <property type="entry name" value="TetR"/>
</dbReference>
<evidence type="ECO:0000313" key="5">
    <source>
        <dbReference type="Proteomes" id="UP000025238"/>
    </source>
</evidence>
<dbReference type="Pfam" id="PF13972">
    <property type="entry name" value="TetR"/>
    <property type="match status" value="1"/>
</dbReference>
<dbReference type="SUPFAM" id="SSF46689">
    <property type="entry name" value="Homeodomain-like"/>
    <property type="match status" value="1"/>
</dbReference>
<dbReference type="GO" id="GO:0000976">
    <property type="term" value="F:transcription cis-regulatory region binding"/>
    <property type="evidence" value="ECO:0007669"/>
    <property type="project" value="TreeGrafter"/>
</dbReference>
<evidence type="ECO:0000256" key="2">
    <source>
        <dbReference type="PROSITE-ProRule" id="PRU00335"/>
    </source>
</evidence>
<evidence type="ECO:0000259" key="3">
    <source>
        <dbReference type="PROSITE" id="PS50977"/>
    </source>
</evidence>
<dbReference type="Pfam" id="PF00440">
    <property type="entry name" value="TetR_N"/>
    <property type="match status" value="1"/>
</dbReference>
<dbReference type="GO" id="GO:0003700">
    <property type="term" value="F:DNA-binding transcription factor activity"/>
    <property type="evidence" value="ECO:0007669"/>
    <property type="project" value="TreeGrafter"/>
</dbReference>
<dbReference type="PRINTS" id="PR00455">
    <property type="entry name" value="HTHTETR"/>
</dbReference>
<dbReference type="InterPro" id="IPR009057">
    <property type="entry name" value="Homeodomain-like_sf"/>
</dbReference>
<feature type="domain" description="HTH tetR-type" evidence="3">
    <location>
        <begin position="5"/>
        <end position="65"/>
    </location>
</feature>
<dbReference type="EMBL" id="CP007509">
    <property type="protein sequence ID" value="AHY41151.1"/>
    <property type="molecule type" value="Genomic_DNA"/>
</dbReference>
<dbReference type="PROSITE" id="PS50977">
    <property type="entry name" value="HTH_TETR_2"/>
    <property type="match status" value="1"/>
</dbReference>
<accession>A0A023WMF4</accession>
<dbReference type="Gene3D" id="1.10.357.10">
    <property type="entry name" value="Tetracycline Repressor, domain 2"/>
    <property type="match status" value="1"/>
</dbReference>
<feature type="DNA-binding region" description="H-T-H motif" evidence="2">
    <location>
        <begin position="28"/>
        <end position="47"/>
    </location>
</feature>
<evidence type="ECO:0000313" key="4">
    <source>
        <dbReference type="EMBL" id="AHY41151.1"/>
    </source>
</evidence>
<dbReference type="PANTHER" id="PTHR30055">
    <property type="entry name" value="HTH-TYPE TRANSCRIPTIONAL REGULATOR RUTR"/>
    <property type="match status" value="1"/>
</dbReference>
<gene>
    <name evidence="4" type="ORF">UIB01_01250</name>
</gene>